<feature type="region of interest" description="Disordered" evidence="1">
    <location>
        <begin position="190"/>
        <end position="210"/>
    </location>
</feature>
<dbReference type="Gene3D" id="3.40.50.150">
    <property type="entry name" value="Vaccinia Virus protein VP39"/>
    <property type="match status" value="1"/>
</dbReference>
<dbReference type="RefSeq" id="WP_156203303.1">
    <property type="nucleotide sequence ID" value="NZ_CP046457.1"/>
</dbReference>
<evidence type="ECO:0000256" key="1">
    <source>
        <dbReference type="SAM" id="MobiDB-lite"/>
    </source>
</evidence>
<keyword evidence="3" id="KW-1185">Reference proteome</keyword>
<sequence>MSIMATLTAKCEKFMSSYPMAVKVYNLYYKKIVHTEVKLAKITANDKVLCIGGGSFPSTALEIANMTGAYVNVIDNDLIAVRKAQNLIEKVGYNNKINVNHANGAKIDSIGYSVIHIAQQVVPKNDVIENIWKNADLNARILIRTPSNKLEKLYPAFNKNKWLNKRNKISENYKFINSTLMLEKLEEEHNNQKNRNNMKSYNPKPSYIFG</sequence>
<dbReference type="EMBL" id="CP046457">
    <property type="protein sequence ID" value="QGT99402.1"/>
    <property type="molecule type" value="Genomic_DNA"/>
</dbReference>
<evidence type="ECO:0000313" key="2">
    <source>
        <dbReference type="EMBL" id="QGT99402.1"/>
    </source>
</evidence>
<dbReference type="Proteomes" id="UP000426444">
    <property type="component" value="Chromosome"/>
</dbReference>
<name>A0A6I6DEF1_9FIRM</name>
<organism evidence="2 3">
    <name type="scientific">Candidatus Syntrophocurvum alkaliphilum</name>
    <dbReference type="NCBI Taxonomy" id="2293317"/>
    <lineage>
        <taxon>Bacteria</taxon>
        <taxon>Bacillati</taxon>
        <taxon>Bacillota</taxon>
        <taxon>Clostridia</taxon>
        <taxon>Eubacteriales</taxon>
        <taxon>Syntrophomonadaceae</taxon>
        <taxon>Candidatus Syntrophocurvum</taxon>
    </lineage>
</organism>
<evidence type="ECO:0000313" key="3">
    <source>
        <dbReference type="Proteomes" id="UP000426444"/>
    </source>
</evidence>
<dbReference type="OrthoDB" id="1956540at2"/>
<dbReference type="AlphaFoldDB" id="A0A6I6DEF1"/>
<dbReference type="SUPFAM" id="SSF53335">
    <property type="entry name" value="S-adenosyl-L-methionine-dependent methyltransferases"/>
    <property type="match status" value="1"/>
</dbReference>
<dbReference type="InterPro" id="IPR029063">
    <property type="entry name" value="SAM-dependent_MTases_sf"/>
</dbReference>
<accession>A0A6I6DEF1</accession>
<dbReference type="KEGG" id="salq:SYNTR_0809"/>
<protein>
    <recommendedName>
        <fullName evidence="4">Nicotianamine synthase protein</fullName>
    </recommendedName>
</protein>
<reference evidence="3" key="1">
    <citation type="journal article" date="2019" name="Microbiology">
        <title>Complete Genome Sequence of an Uncultured Bacterium of the Candidate Phylum Bipolaricaulota.</title>
        <authorList>
            <person name="Kadnikov V.V."/>
            <person name="Mardanov A.V."/>
            <person name="Beletsky A.V."/>
            <person name="Frank Y.A."/>
            <person name="Karnachuk O.V."/>
            <person name="Ravin N.V."/>
        </authorList>
    </citation>
    <scope>NUCLEOTIDE SEQUENCE [LARGE SCALE GENOMIC DNA]</scope>
</reference>
<proteinExistence type="predicted"/>
<evidence type="ECO:0008006" key="4">
    <source>
        <dbReference type="Google" id="ProtNLM"/>
    </source>
</evidence>
<gene>
    <name evidence="2" type="ORF">SYNTR_0809</name>
</gene>